<dbReference type="PANTHER" id="PTHR42648">
    <property type="entry name" value="TRANSPOSASE, PUTATIVE-RELATED"/>
    <property type="match status" value="1"/>
</dbReference>
<dbReference type="InterPro" id="IPR012337">
    <property type="entry name" value="RNaseH-like_sf"/>
</dbReference>
<dbReference type="Pfam" id="PF07727">
    <property type="entry name" value="RVT_2"/>
    <property type="match status" value="1"/>
</dbReference>
<dbReference type="Gene3D" id="4.10.60.10">
    <property type="entry name" value="Zinc finger, CCHC-type"/>
    <property type="match status" value="1"/>
</dbReference>
<dbReference type="InterPro" id="IPR001584">
    <property type="entry name" value="Integrase_cat-core"/>
</dbReference>
<dbReference type="PROSITE" id="PS50158">
    <property type="entry name" value="ZF_CCHC"/>
    <property type="match status" value="1"/>
</dbReference>
<evidence type="ECO:0000256" key="2">
    <source>
        <dbReference type="ARBA" id="ARBA00022723"/>
    </source>
</evidence>
<gene>
    <name evidence="8" type="ORF">Tci_065950</name>
</gene>
<dbReference type="InterPro" id="IPR013103">
    <property type="entry name" value="RVT_2"/>
</dbReference>
<dbReference type="InterPro" id="IPR039537">
    <property type="entry name" value="Retrotran_Ty1/copia-like"/>
</dbReference>
<accession>A0A6L2PA14</accession>
<dbReference type="EMBL" id="BKCJ010010967">
    <property type="protein sequence ID" value="GEU93972.1"/>
    <property type="molecule type" value="Genomic_DNA"/>
</dbReference>
<feature type="region of interest" description="Disordered" evidence="5">
    <location>
        <begin position="590"/>
        <end position="614"/>
    </location>
</feature>
<comment type="caution">
    <text evidence="8">The sequence shown here is derived from an EMBL/GenBank/DDBJ whole genome shotgun (WGS) entry which is preliminary data.</text>
</comment>
<evidence type="ECO:0000256" key="5">
    <source>
        <dbReference type="SAM" id="MobiDB-lite"/>
    </source>
</evidence>
<dbReference type="Pfam" id="PF00098">
    <property type="entry name" value="zf-CCHC"/>
    <property type="match status" value="1"/>
</dbReference>
<feature type="domain" description="CCHC-type" evidence="6">
    <location>
        <begin position="435"/>
        <end position="451"/>
    </location>
</feature>
<feature type="compositionally biased region" description="Basic residues" evidence="5">
    <location>
        <begin position="594"/>
        <end position="610"/>
    </location>
</feature>
<keyword evidence="3" id="KW-0378">Hydrolase</keyword>
<dbReference type="Gene3D" id="3.30.420.10">
    <property type="entry name" value="Ribonuclease H-like superfamily/Ribonuclease H"/>
    <property type="match status" value="1"/>
</dbReference>
<keyword evidence="1" id="KW-0645">Protease</keyword>
<dbReference type="Pfam" id="PF22936">
    <property type="entry name" value="Pol_BBD"/>
    <property type="match status" value="1"/>
</dbReference>
<dbReference type="GO" id="GO:0015074">
    <property type="term" value="P:DNA integration"/>
    <property type="evidence" value="ECO:0007669"/>
    <property type="project" value="InterPro"/>
</dbReference>
<dbReference type="CDD" id="cd09272">
    <property type="entry name" value="RNase_HI_RT_Ty1"/>
    <property type="match status" value="1"/>
</dbReference>
<name>A0A6L2PA14_TANCI</name>
<dbReference type="GO" id="GO:0008270">
    <property type="term" value="F:zinc ion binding"/>
    <property type="evidence" value="ECO:0007669"/>
    <property type="project" value="UniProtKB-KW"/>
</dbReference>
<protein>
    <submittedName>
        <fullName evidence="8">Retrovirus-related Pol polyprotein from transposon TNT 1-94</fullName>
    </submittedName>
</protein>
<dbReference type="InterPro" id="IPR036875">
    <property type="entry name" value="Znf_CCHC_sf"/>
</dbReference>
<sequence length="1352" mass="154074">MNIWKVIQNGNILKRTKRDSDGGVIILPSTTAEEHIASSVSKLCFLCGSGTHLIKDCDFYEKQMPNKTLGIGVGSVHSRNEVHHNNQFVPQAVLLRTSNVYITLARPQPVPTGKPKMFAPVSTGRHNRPFPVPTNKGYSPSVSSSWWKSTARPMPHFSRPTRSYFQTYTPYVPTMYYNHMKYGRDRWATPVKPSAVPTGRVIVPTGGYIVPTGRVIVAVGRYVVPAEQTDGEAMITSIKNGDQPLPRVTQVSIAGTSSTEQPLLKYKSMWSDQEKKIQKIDHLARSLLIQKLLNDIYSLIDSNKTKKDLWAALARQWKQYATMMRQNKNLMDINIDALYNILKQNQGDVNDAMGLKKKTVVVTSDPLALIAEKTDVSKRKEKVVVFRILKEVMQKISVNLRRLLSAKKKQEFVKSNDKKVEKKDDEKKRDMSKVKCYNCKKEGHFSKDCKKIKVKDYEYYKTKMLLAKKDKDEQVLLAKDQAWMESSKTSSSSADDKISEVSYYLSESESESKYETSEYYDNTTTYGFESSAKVVSETENQSENDCQVVEKECDNVKNSKVIAPRMFKLHVSQCVSPIIVTKTSCASNGVESKLKRKRQKRKSSKQHNKQVHKDVLRANKANDVMWMRKGSSNTVKADFSYVNHSNLNKNVKRYSRKNLMACNNFDNSSAFDCNNARNTLCNARMNASVDVNDLFFFDDIVQIYIWVIDSGCSKHMTGNRALLTNFVEKFLGTVRFGNIDFAVITGYGDVVIGSMTINKVYYVEGLGHNLFSVGKFCDKGLKVAFRKSTCFVRNEDGLDLLTVQRIQTDNGMEFKNKTLAKFFDEVGISQQCFAARTPQQNGIVERRNRTLVKAARTLLTFANLPLFLWAKAIATTCFTQNHLIFHKRFDKTSYEIMNKRKPNIKFFHVFGCRCYLLNDYEDVGKLKAKGDIGVFFGYSKESAAFRIYNKQTRKIHESMNVNFNEILEMASKQFSLEPGLSNLNETGKSLNPSVSQVSETSKKDLEDLFQKIYDEYFDSSKIMKSSTTNVETSNVKIPLNEEEVFMRTKDHPLHKVIGDPKSSVRTTGQLANSCLLSSIEPSNVVEALRDADWVLDTLNKKALIMMRRLDTRIETIRLFLAYSAHKDFTVFQMDVKTAFLNGILKEEVYVGQPPGFVSKQYPDYLHALDKALYVLTSMVEQAKLKLDLVGKPVDHTDYQSMIGSLMYITSSRPDIMFANYFGFDLTAYSDVDHARCHLDRKTESEYVAVSSCCAQVLWMRTQLTDYGFFYDKLPIHCDSKSAIAISCNLVQHTHTKHIDVRYHFIKDNVEKGTIELYFVGTDYQLADLFTKSLPEARFKFLVEKLGMMSRET</sequence>
<keyword evidence="4" id="KW-0862">Zinc</keyword>
<dbReference type="InterPro" id="IPR057670">
    <property type="entry name" value="SH3_retrovirus"/>
</dbReference>
<dbReference type="PROSITE" id="PS50994">
    <property type="entry name" value="INTEGRASE"/>
    <property type="match status" value="1"/>
</dbReference>
<dbReference type="GO" id="GO:0008233">
    <property type="term" value="F:peptidase activity"/>
    <property type="evidence" value="ECO:0007669"/>
    <property type="project" value="UniProtKB-KW"/>
</dbReference>
<dbReference type="SUPFAM" id="SSF57756">
    <property type="entry name" value="Retrovirus zinc finger-like domains"/>
    <property type="match status" value="1"/>
</dbReference>
<evidence type="ECO:0000259" key="7">
    <source>
        <dbReference type="PROSITE" id="PS50994"/>
    </source>
</evidence>
<evidence type="ECO:0000256" key="4">
    <source>
        <dbReference type="PROSITE-ProRule" id="PRU00047"/>
    </source>
</evidence>
<evidence type="ECO:0000256" key="1">
    <source>
        <dbReference type="ARBA" id="ARBA00022670"/>
    </source>
</evidence>
<evidence type="ECO:0000256" key="3">
    <source>
        <dbReference type="ARBA" id="ARBA00022801"/>
    </source>
</evidence>
<evidence type="ECO:0000259" key="6">
    <source>
        <dbReference type="PROSITE" id="PS50158"/>
    </source>
</evidence>
<dbReference type="GO" id="GO:0006508">
    <property type="term" value="P:proteolysis"/>
    <property type="evidence" value="ECO:0007669"/>
    <property type="project" value="UniProtKB-KW"/>
</dbReference>
<organism evidence="8">
    <name type="scientific">Tanacetum cinerariifolium</name>
    <name type="common">Dalmatian daisy</name>
    <name type="synonym">Chrysanthemum cinerariifolium</name>
    <dbReference type="NCBI Taxonomy" id="118510"/>
    <lineage>
        <taxon>Eukaryota</taxon>
        <taxon>Viridiplantae</taxon>
        <taxon>Streptophyta</taxon>
        <taxon>Embryophyta</taxon>
        <taxon>Tracheophyta</taxon>
        <taxon>Spermatophyta</taxon>
        <taxon>Magnoliopsida</taxon>
        <taxon>eudicotyledons</taxon>
        <taxon>Gunneridae</taxon>
        <taxon>Pentapetalae</taxon>
        <taxon>asterids</taxon>
        <taxon>campanulids</taxon>
        <taxon>Asterales</taxon>
        <taxon>Asteraceae</taxon>
        <taxon>Asteroideae</taxon>
        <taxon>Anthemideae</taxon>
        <taxon>Anthemidinae</taxon>
        <taxon>Tanacetum</taxon>
    </lineage>
</organism>
<evidence type="ECO:0000313" key="8">
    <source>
        <dbReference type="EMBL" id="GEU93972.1"/>
    </source>
</evidence>
<keyword evidence="4" id="KW-0863">Zinc-finger</keyword>
<reference evidence="8" key="1">
    <citation type="journal article" date="2019" name="Sci. Rep.">
        <title>Draft genome of Tanacetum cinerariifolium, the natural source of mosquito coil.</title>
        <authorList>
            <person name="Yamashiro T."/>
            <person name="Shiraishi A."/>
            <person name="Satake H."/>
            <person name="Nakayama K."/>
        </authorList>
    </citation>
    <scope>NUCLEOTIDE SEQUENCE</scope>
</reference>
<dbReference type="PANTHER" id="PTHR42648:SF18">
    <property type="entry name" value="RETROTRANSPOSON, UNCLASSIFIED-LIKE PROTEIN"/>
    <property type="match status" value="1"/>
</dbReference>
<dbReference type="SMART" id="SM00343">
    <property type="entry name" value="ZnF_C2HC"/>
    <property type="match status" value="2"/>
</dbReference>
<dbReference type="GO" id="GO:0003676">
    <property type="term" value="F:nucleic acid binding"/>
    <property type="evidence" value="ECO:0007669"/>
    <property type="project" value="InterPro"/>
</dbReference>
<dbReference type="Pfam" id="PF25597">
    <property type="entry name" value="SH3_retrovirus"/>
    <property type="match status" value="1"/>
</dbReference>
<dbReference type="SUPFAM" id="SSF53098">
    <property type="entry name" value="Ribonuclease H-like"/>
    <property type="match status" value="1"/>
</dbReference>
<dbReference type="InterPro" id="IPR001878">
    <property type="entry name" value="Znf_CCHC"/>
</dbReference>
<proteinExistence type="predicted"/>
<dbReference type="InterPro" id="IPR036397">
    <property type="entry name" value="RNaseH_sf"/>
</dbReference>
<feature type="domain" description="Integrase catalytic" evidence="7">
    <location>
        <begin position="806"/>
        <end position="901"/>
    </location>
</feature>
<dbReference type="InterPro" id="IPR054722">
    <property type="entry name" value="PolX-like_BBD"/>
</dbReference>
<keyword evidence="2" id="KW-0479">Metal-binding</keyword>